<sequence>MNQQQGQEDLSRELLIVDGAFHAPLLGFRRTGAREMQTEIALVDALGHDHDQNNVDGTLMRVDTQRGHAGFEMGREFSSL</sequence>
<organism evidence="1 2">
    <name type="scientific">Deinococcus aerolatus</name>
    <dbReference type="NCBI Taxonomy" id="522487"/>
    <lineage>
        <taxon>Bacteria</taxon>
        <taxon>Thermotogati</taxon>
        <taxon>Deinococcota</taxon>
        <taxon>Deinococci</taxon>
        <taxon>Deinococcales</taxon>
        <taxon>Deinococcaceae</taxon>
        <taxon>Deinococcus</taxon>
    </lineage>
</organism>
<comment type="caution">
    <text evidence="1">The sequence shown here is derived from an EMBL/GenBank/DDBJ whole genome shotgun (WGS) entry which is preliminary data.</text>
</comment>
<evidence type="ECO:0000313" key="1">
    <source>
        <dbReference type="EMBL" id="GGL85103.1"/>
    </source>
</evidence>
<accession>A0ABQ2GBJ5</accession>
<protein>
    <submittedName>
        <fullName evidence="1">Uncharacterized protein</fullName>
    </submittedName>
</protein>
<gene>
    <name evidence="1" type="ORF">GCM10010840_23780</name>
</gene>
<name>A0ABQ2GBJ5_9DEIO</name>
<keyword evidence="2" id="KW-1185">Reference proteome</keyword>
<dbReference type="EMBL" id="BMOL01000011">
    <property type="protein sequence ID" value="GGL85103.1"/>
    <property type="molecule type" value="Genomic_DNA"/>
</dbReference>
<reference evidence="2" key="1">
    <citation type="journal article" date="2019" name="Int. J. Syst. Evol. Microbiol.">
        <title>The Global Catalogue of Microorganisms (GCM) 10K type strain sequencing project: providing services to taxonomists for standard genome sequencing and annotation.</title>
        <authorList>
            <consortium name="The Broad Institute Genomics Platform"/>
            <consortium name="The Broad Institute Genome Sequencing Center for Infectious Disease"/>
            <person name="Wu L."/>
            <person name="Ma J."/>
        </authorList>
    </citation>
    <scope>NUCLEOTIDE SEQUENCE [LARGE SCALE GENOMIC DNA]</scope>
    <source>
        <strain evidence="2">JCM 15442</strain>
    </source>
</reference>
<evidence type="ECO:0000313" key="2">
    <source>
        <dbReference type="Proteomes" id="UP000639973"/>
    </source>
</evidence>
<proteinExistence type="predicted"/>
<dbReference type="Proteomes" id="UP000639973">
    <property type="component" value="Unassembled WGS sequence"/>
</dbReference>